<feature type="domain" description="C2H2-type" evidence="10">
    <location>
        <begin position="186"/>
        <end position="212"/>
    </location>
</feature>
<name>A0A5N4A432_PHOPY</name>
<reference evidence="11 12" key="1">
    <citation type="journal article" date="2018" name="Elife">
        <title>Firefly genomes illuminate parallel origins of bioluminescence in beetles.</title>
        <authorList>
            <person name="Fallon T.R."/>
            <person name="Lower S.E."/>
            <person name="Chang C.H."/>
            <person name="Bessho-Uehara M."/>
            <person name="Martin G.J."/>
            <person name="Bewick A.J."/>
            <person name="Behringer M."/>
            <person name="Debat H.J."/>
            <person name="Wong I."/>
            <person name="Day J.C."/>
            <person name="Suvorov A."/>
            <person name="Silva C.J."/>
            <person name="Stanger-Hall K.F."/>
            <person name="Hall D.W."/>
            <person name="Schmitz R.J."/>
            <person name="Nelson D.R."/>
            <person name="Lewis S.M."/>
            <person name="Shigenobu S."/>
            <person name="Bybee S.M."/>
            <person name="Larracuente A.M."/>
            <person name="Oba Y."/>
            <person name="Weng J.K."/>
        </authorList>
    </citation>
    <scope>NUCLEOTIDE SEQUENCE [LARGE SCALE GENOMIC DNA]</scope>
    <source>
        <strain evidence="11">1611_PpyrPB1</strain>
        <tissue evidence="11">Whole body</tissue>
    </source>
</reference>
<keyword evidence="6" id="KW-0238">DNA-binding</keyword>
<dbReference type="AlphaFoldDB" id="A0A5N4A432"/>
<protein>
    <recommendedName>
        <fullName evidence="10">C2H2-type domain-containing protein</fullName>
    </recommendedName>
</protein>
<gene>
    <name evidence="11" type="ORF">PPYR_13990</name>
</gene>
<dbReference type="Gene3D" id="3.30.160.60">
    <property type="entry name" value="Classic Zinc Finger"/>
    <property type="match status" value="2"/>
</dbReference>
<keyword evidence="2" id="KW-0479">Metal-binding</keyword>
<feature type="compositionally biased region" description="Basic and acidic residues" evidence="9">
    <location>
        <begin position="52"/>
        <end position="65"/>
    </location>
</feature>
<accession>A0A5N4A432</accession>
<feature type="domain" description="C2H2-type" evidence="10">
    <location>
        <begin position="131"/>
        <end position="155"/>
    </location>
</feature>
<evidence type="ECO:0000256" key="2">
    <source>
        <dbReference type="ARBA" id="ARBA00022723"/>
    </source>
</evidence>
<keyword evidence="7" id="KW-0539">Nucleus</keyword>
<organism evidence="11 12">
    <name type="scientific">Photinus pyralis</name>
    <name type="common">Common eastern firefly</name>
    <name type="synonym">Lampyris pyralis</name>
    <dbReference type="NCBI Taxonomy" id="7054"/>
    <lineage>
        <taxon>Eukaryota</taxon>
        <taxon>Metazoa</taxon>
        <taxon>Ecdysozoa</taxon>
        <taxon>Arthropoda</taxon>
        <taxon>Hexapoda</taxon>
        <taxon>Insecta</taxon>
        <taxon>Pterygota</taxon>
        <taxon>Neoptera</taxon>
        <taxon>Endopterygota</taxon>
        <taxon>Coleoptera</taxon>
        <taxon>Polyphaga</taxon>
        <taxon>Elateriformia</taxon>
        <taxon>Elateroidea</taxon>
        <taxon>Lampyridae</taxon>
        <taxon>Lampyrinae</taxon>
        <taxon>Photinus</taxon>
    </lineage>
</organism>
<evidence type="ECO:0000256" key="1">
    <source>
        <dbReference type="ARBA" id="ARBA00004123"/>
    </source>
</evidence>
<keyword evidence="5" id="KW-0862">Zinc</keyword>
<comment type="subcellular location">
    <subcellularLocation>
        <location evidence="1">Nucleus</location>
    </subcellularLocation>
</comment>
<dbReference type="OrthoDB" id="3561125at2759"/>
<keyword evidence="4 8" id="KW-0863">Zinc-finger</keyword>
<evidence type="ECO:0000256" key="3">
    <source>
        <dbReference type="ARBA" id="ARBA00022737"/>
    </source>
</evidence>
<dbReference type="InParanoid" id="A0A5N4A432"/>
<proteinExistence type="predicted"/>
<dbReference type="Proteomes" id="UP000327044">
    <property type="component" value="Unassembled WGS sequence"/>
</dbReference>
<evidence type="ECO:0000256" key="9">
    <source>
        <dbReference type="SAM" id="MobiDB-lite"/>
    </source>
</evidence>
<evidence type="ECO:0000256" key="7">
    <source>
        <dbReference type="ARBA" id="ARBA00023242"/>
    </source>
</evidence>
<evidence type="ECO:0000256" key="4">
    <source>
        <dbReference type="ARBA" id="ARBA00022771"/>
    </source>
</evidence>
<evidence type="ECO:0000313" key="11">
    <source>
        <dbReference type="EMBL" id="KAB0792029.1"/>
    </source>
</evidence>
<evidence type="ECO:0000256" key="6">
    <source>
        <dbReference type="ARBA" id="ARBA00023125"/>
    </source>
</evidence>
<keyword evidence="3" id="KW-0677">Repeat</keyword>
<dbReference type="SMART" id="SM00355">
    <property type="entry name" value="ZnF_C2H2"/>
    <property type="match status" value="4"/>
</dbReference>
<evidence type="ECO:0000259" key="10">
    <source>
        <dbReference type="PROSITE" id="PS50157"/>
    </source>
</evidence>
<dbReference type="PANTHER" id="PTHR24392">
    <property type="entry name" value="ZINC FINGER PROTEIN"/>
    <property type="match status" value="1"/>
</dbReference>
<keyword evidence="12" id="KW-1185">Reference proteome</keyword>
<sequence length="212" mass="24772">MSSIISNQTQETFDIKIEPEDYDDGEVSVPTVLEVKQEEVEIEQEVEAVDQSELRQPKSEFPRDTKPKNIYRKSKRFSCGRCYYGTPFKHRYLAHVGMCDYLPQIKCEHCNFITRWDHRITRHMRECHRTFECELCSFTATSKHSLSSHLESHKGLLVCEVCNYVTNKKWRFAAHVSSCDIGVAGFKCNQCNYIGRLKTNFNRHVRICHNGP</sequence>
<evidence type="ECO:0000256" key="5">
    <source>
        <dbReference type="ARBA" id="ARBA00022833"/>
    </source>
</evidence>
<dbReference type="GO" id="GO:0005634">
    <property type="term" value="C:nucleus"/>
    <property type="evidence" value="ECO:0007669"/>
    <property type="project" value="UniProtKB-SubCell"/>
</dbReference>
<dbReference type="InterPro" id="IPR013087">
    <property type="entry name" value="Znf_C2H2_type"/>
</dbReference>
<dbReference type="GO" id="GO:0008270">
    <property type="term" value="F:zinc ion binding"/>
    <property type="evidence" value="ECO:0007669"/>
    <property type="project" value="UniProtKB-KW"/>
</dbReference>
<feature type="region of interest" description="Disordered" evidence="9">
    <location>
        <begin position="44"/>
        <end position="65"/>
    </location>
</feature>
<comment type="caution">
    <text evidence="11">The sequence shown here is derived from an EMBL/GenBank/DDBJ whole genome shotgun (WGS) entry which is preliminary data.</text>
</comment>
<dbReference type="PROSITE" id="PS50157">
    <property type="entry name" value="ZINC_FINGER_C2H2_2"/>
    <property type="match status" value="2"/>
</dbReference>
<evidence type="ECO:0000313" key="12">
    <source>
        <dbReference type="Proteomes" id="UP000327044"/>
    </source>
</evidence>
<dbReference type="EMBL" id="VVIM01000010">
    <property type="protein sequence ID" value="KAB0792029.1"/>
    <property type="molecule type" value="Genomic_DNA"/>
</dbReference>
<dbReference type="GO" id="GO:0003677">
    <property type="term" value="F:DNA binding"/>
    <property type="evidence" value="ECO:0007669"/>
    <property type="project" value="UniProtKB-KW"/>
</dbReference>
<evidence type="ECO:0000256" key="8">
    <source>
        <dbReference type="PROSITE-ProRule" id="PRU00042"/>
    </source>
</evidence>